<accession>A0A1F7UII3</accession>
<evidence type="ECO:0000256" key="1">
    <source>
        <dbReference type="SAM" id="MobiDB-lite"/>
    </source>
</evidence>
<dbReference type="Pfam" id="PF10648">
    <property type="entry name" value="Gmad2"/>
    <property type="match status" value="1"/>
</dbReference>
<comment type="caution">
    <text evidence="3">The sequence shown here is derived from an EMBL/GenBank/DDBJ whole genome shotgun (WGS) entry which is preliminary data.</text>
</comment>
<name>A0A1F7UII3_9BACT</name>
<gene>
    <name evidence="3" type="ORF">A3J43_04205</name>
</gene>
<evidence type="ECO:0000259" key="2">
    <source>
        <dbReference type="Pfam" id="PF10648"/>
    </source>
</evidence>
<protein>
    <recommendedName>
        <fullName evidence="2">Bacterial spore germination immunoglobulin-like domain-containing protein</fullName>
    </recommendedName>
</protein>
<dbReference type="STRING" id="1802397.A3J43_04205"/>
<sequence length="263" mass="27063">MKTFLTAVVIIALIGGGVFAFLRLTSVEDTWIQDKATGAWVRHGNPAGPAPRTAAADCYARAGSLFDRAVAVCAPQLCARDEVCINDLLDTFESLRGTAAEPLVAPPVAIPVAPQGESAPPPFAPATSTDTAPGAGGEEETAETPSVPASAEGETEAVSAPAATPATAYEIIRLQAPALNAALTSPFQVQGDVRDAVASVVVRVKGGNGSTLIEETLTPRGASVDGWRPFKITLAYDFDHTKDGTVEVQPAGGDAVSVPVEFR</sequence>
<organism evidence="3 4">
    <name type="scientific">Candidatus Uhrbacteria bacterium RIFCSPHIGHO2_12_FULL_54_23</name>
    <dbReference type="NCBI Taxonomy" id="1802397"/>
    <lineage>
        <taxon>Bacteria</taxon>
        <taxon>Candidatus Uhriibacteriota</taxon>
    </lineage>
</organism>
<dbReference type="AlphaFoldDB" id="A0A1F7UII3"/>
<feature type="domain" description="Bacterial spore germination immunoglobulin-like" evidence="2">
    <location>
        <begin position="172"/>
        <end position="248"/>
    </location>
</feature>
<dbReference type="Proteomes" id="UP000176604">
    <property type="component" value="Unassembled WGS sequence"/>
</dbReference>
<evidence type="ECO:0000313" key="4">
    <source>
        <dbReference type="Proteomes" id="UP000176604"/>
    </source>
</evidence>
<proteinExistence type="predicted"/>
<reference evidence="3 4" key="1">
    <citation type="journal article" date="2016" name="Nat. Commun.">
        <title>Thousands of microbial genomes shed light on interconnected biogeochemical processes in an aquifer system.</title>
        <authorList>
            <person name="Anantharaman K."/>
            <person name="Brown C.T."/>
            <person name="Hug L.A."/>
            <person name="Sharon I."/>
            <person name="Castelle C.J."/>
            <person name="Probst A.J."/>
            <person name="Thomas B.C."/>
            <person name="Singh A."/>
            <person name="Wilkins M.J."/>
            <person name="Karaoz U."/>
            <person name="Brodie E.L."/>
            <person name="Williams K.H."/>
            <person name="Hubbard S.S."/>
            <person name="Banfield J.F."/>
        </authorList>
    </citation>
    <scope>NUCLEOTIDE SEQUENCE [LARGE SCALE GENOMIC DNA]</scope>
</reference>
<dbReference type="InterPro" id="IPR018911">
    <property type="entry name" value="Gmad2_Ig-like_dom"/>
</dbReference>
<dbReference type="EMBL" id="MGEF01000039">
    <property type="protein sequence ID" value="OGL78091.1"/>
    <property type="molecule type" value="Genomic_DNA"/>
</dbReference>
<evidence type="ECO:0000313" key="3">
    <source>
        <dbReference type="EMBL" id="OGL78091.1"/>
    </source>
</evidence>
<feature type="region of interest" description="Disordered" evidence="1">
    <location>
        <begin position="111"/>
        <end position="162"/>
    </location>
</feature>